<evidence type="ECO:0000313" key="4">
    <source>
        <dbReference type="Proteomes" id="UP000215914"/>
    </source>
</evidence>
<reference evidence="2 4" key="1">
    <citation type="journal article" date="2017" name="Nature">
        <title>The sunflower genome provides insights into oil metabolism, flowering and Asterid evolution.</title>
        <authorList>
            <person name="Badouin H."/>
            <person name="Gouzy J."/>
            <person name="Grassa C.J."/>
            <person name="Murat F."/>
            <person name="Staton S.E."/>
            <person name="Cottret L."/>
            <person name="Lelandais-Briere C."/>
            <person name="Owens G.L."/>
            <person name="Carrere S."/>
            <person name="Mayjonade B."/>
            <person name="Legrand L."/>
            <person name="Gill N."/>
            <person name="Kane N.C."/>
            <person name="Bowers J.E."/>
            <person name="Hubner S."/>
            <person name="Bellec A."/>
            <person name="Berard A."/>
            <person name="Berges H."/>
            <person name="Blanchet N."/>
            <person name="Boniface M.C."/>
            <person name="Brunel D."/>
            <person name="Catrice O."/>
            <person name="Chaidir N."/>
            <person name="Claudel C."/>
            <person name="Donnadieu C."/>
            <person name="Faraut T."/>
            <person name="Fievet G."/>
            <person name="Helmstetter N."/>
            <person name="King M."/>
            <person name="Knapp S.J."/>
            <person name="Lai Z."/>
            <person name="Le Paslier M.C."/>
            <person name="Lippi Y."/>
            <person name="Lorenzon L."/>
            <person name="Mandel J.R."/>
            <person name="Marage G."/>
            <person name="Marchand G."/>
            <person name="Marquand E."/>
            <person name="Bret-Mestries E."/>
            <person name="Morien E."/>
            <person name="Nambeesan S."/>
            <person name="Nguyen T."/>
            <person name="Pegot-Espagnet P."/>
            <person name="Pouilly N."/>
            <person name="Raftis F."/>
            <person name="Sallet E."/>
            <person name="Schiex T."/>
            <person name="Thomas J."/>
            <person name="Vandecasteele C."/>
            <person name="Vares D."/>
            <person name="Vear F."/>
            <person name="Vautrin S."/>
            <person name="Crespi M."/>
            <person name="Mangin B."/>
            <person name="Burke J.M."/>
            <person name="Salse J."/>
            <person name="Munos S."/>
            <person name="Vincourt P."/>
            <person name="Rieseberg L.H."/>
            <person name="Langlade N.B."/>
        </authorList>
    </citation>
    <scope>NUCLEOTIDE SEQUENCE [LARGE SCALE GENOMIC DNA]</scope>
    <source>
        <strain evidence="4">cv. SF193</strain>
        <tissue evidence="2">Leaves</tissue>
    </source>
</reference>
<dbReference type="InParanoid" id="A0A251RRM5"/>
<keyword evidence="1" id="KW-0472">Membrane</keyword>
<evidence type="ECO:0000313" key="2">
    <source>
        <dbReference type="EMBL" id="KAF5754227.1"/>
    </source>
</evidence>
<dbReference type="OrthoDB" id="1915303at2759"/>
<reference evidence="3" key="2">
    <citation type="submission" date="2017-02" db="EMBL/GenBank/DDBJ databases">
        <title>Sunflower complete genome.</title>
        <authorList>
            <person name="Langlade N."/>
            <person name="Munos S."/>
        </authorList>
    </citation>
    <scope>NUCLEOTIDE SEQUENCE [LARGE SCALE GENOMIC DNA]</scope>
    <source>
        <tissue evidence="3">Leaves</tissue>
    </source>
</reference>
<dbReference type="EMBL" id="CM007906">
    <property type="protein sequence ID" value="OTF85509.1"/>
    <property type="molecule type" value="Genomic_DNA"/>
</dbReference>
<feature type="transmembrane region" description="Helical" evidence="1">
    <location>
        <begin position="321"/>
        <end position="343"/>
    </location>
</feature>
<keyword evidence="1" id="KW-1133">Transmembrane helix</keyword>
<dbReference type="PANTHER" id="PTHR35307:SF8">
    <property type="entry name" value="GUSTATORY RECEPTOR"/>
    <property type="match status" value="1"/>
</dbReference>
<dbReference type="AlphaFoldDB" id="A0A251RRM5"/>
<sequence length="767" mass="87325">MKSHDGYPCFRIVDLVSTLHSFEKEFRRAISLHDINQLYNSCQMEGVTVNSEKFREPMVWIGVYVAVASFFCILAMVADLLHGFQNKKFWFPCKYFSLNAASITVITVTMKLTVDVSGEMPSYVDQAAKLGSLGFMCTMMANLMPSLASMDNKTLLANVIGLSILVLTMIVNVCIQLNTRVIDRYPYDGTNISYMDFAIVAYIYTAIIILLLIIMISSSLTIPASKEILESKYQATHKIHLANQRHIRMSIVEKLRHNVTRYWVMAETGSPQFVMAINPLSTASAIICALSLLVTLNLVRASPLTSSWHRRLIRYESPYEWTTSAIFITQSIGVVVGTIAPILRCFSVFNYKLVITKWNRNHFMFFKVEKYWTQKLHEWKQSPILFLLSSPRLRNLVCNAKNTILSFCIGFQKGIVASCKLIWLIAITIPLLAITCFYHLKSLKARWFTPPNSPRTDDIDIDVRNYVLQIDVEMELAEKTLKGISKSINFFISKAEMEQNNNLLELLEKSTGFKGVEIFDSDHVQPLLCVEHVNSWSLPIVTLTCIAVALRDIHKHAVQNLFKSVGEGLSYTHLVEESLNCASEYVILRKASVGLWHEVENNCRWLDIPLAKKEFKGKTTIEIIKWFSDKAKEIVTEIKESTNGELVENPSKTLIAANSMYRITQTILLRSQSNKEPITKKQLFAHLNGMIADIFSACFTNIPRVITMRCHESVIEKREESVKVAAKLLGKTTKIIERLETCEVPSMDADKMAYVDEWRLYLMQSIP</sequence>
<gene>
    <name evidence="3" type="ORF">HannXRQ_Chr17g0540721</name>
    <name evidence="2" type="ORF">HanXRQr2_Chr17g0788861</name>
</gene>
<protein>
    <submittedName>
        <fullName evidence="3">Uncharacterized protein</fullName>
    </submittedName>
</protein>
<feature type="transmembrane region" description="Helical" evidence="1">
    <location>
        <begin position="155"/>
        <end position="179"/>
    </location>
</feature>
<dbReference type="OMA" id="ECAINDK"/>
<feature type="transmembrane region" description="Helical" evidence="1">
    <location>
        <begin position="421"/>
        <end position="440"/>
    </location>
</feature>
<keyword evidence="1" id="KW-0812">Transmembrane</keyword>
<feature type="transmembrane region" description="Helical" evidence="1">
    <location>
        <begin position="199"/>
        <end position="222"/>
    </location>
</feature>
<feature type="transmembrane region" description="Helical" evidence="1">
    <location>
        <begin position="126"/>
        <end position="143"/>
    </location>
</feature>
<feature type="transmembrane region" description="Helical" evidence="1">
    <location>
        <begin position="58"/>
        <end position="81"/>
    </location>
</feature>
<dbReference type="Gramene" id="mRNA:HanXRQr2_Chr17g0788861">
    <property type="protein sequence ID" value="CDS:HanXRQr2_Chr17g0788861.1"/>
    <property type="gene ID" value="HanXRQr2_Chr17g0788861"/>
</dbReference>
<evidence type="ECO:0000256" key="1">
    <source>
        <dbReference type="SAM" id="Phobius"/>
    </source>
</evidence>
<feature type="transmembrane region" description="Helical" evidence="1">
    <location>
        <begin position="280"/>
        <end position="301"/>
    </location>
</feature>
<reference evidence="2" key="3">
    <citation type="submission" date="2020-06" db="EMBL/GenBank/DDBJ databases">
        <title>Helianthus annuus Genome sequencing and assembly Release 2.</title>
        <authorList>
            <person name="Gouzy J."/>
            <person name="Langlade N."/>
            <person name="Munos S."/>
        </authorList>
    </citation>
    <scope>NUCLEOTIDE SEQUENCE</scope>
    <source>
        <tissue evidence="2">Leaves</tissue>
    </source>
</reference>
<evidence type="ECO:0000313" key="3">
    <source>
        <dbReference type="EMBL" id="OTF85509.1"/>
    </source>
</evidence>
<dbReference type="Proteomes" id="UP000215914">
    <property type="component" value="Chromosome 17"/>
</dbReference>
<dbReference type="EMBL" id="MNCJ02000332">
    <property type="protein sequence ID" value="KAF5754227.1"/>
    <property type="molecule type" value="Genomic_DNA"/>
</dbReference>
<proteinExistence type="predicted"/>
<organism evidence="3 4">
    <name type="scientific">Helianthus annuus</name>
    <name type="common">Common sunflower</name>
    <dbReference type="NCBI Taxonomy" id="4232"/>
    <lineage>
        <taxon>Eukaryota</taxon>
        <taxon>Viridiplantae</taxon>
        <taxon>Streptophyta</taxon>
        <taxon>Embryophyta</taxon>
        <taxon>Tracheophyta</taxon>
        <taxon>Spermatophyta</taxon>
        <taxon>Magnoliopsida</taxon>
        <taxon>eudicotyledons</taxon>
        <taxon>Gunneridae</taxon>
        <taxon>Pentapetalae</taxon>
        <taxon>asterids</taxon>
        <taxon>campanulids</taxon>
        <taxon>Asterales</taxon>
        <taxon>Asteraceae</taxon>
        <taxon>Asteroideae</taxon>
        <taxon>Heliantheae alliance</taxon>
        <taxon>Heliantheae</taxon>
        <taxon>Helianthus</taxon>
    </lineage>
</organism>
<name>A0A251RRM5_HELAN</name>
<dbReference type="PANTHER" id="PTHR35307">
    <property type="entry name" value="PROTEIN, PUTATIVE-RELATED"/>
    <property type="match status" value="1"/>
</dbReference>
<accession>A0A251RRM5</accession>
<keyword evidence="4" id="KW-1185">Reference proteome</keyword>